<dbReference type="OrthoDB" id="2870744at2759"/>
<dbReference type="EMBL" id="JABCKI010000342">
    <property type="protein sequence ID" value="KAG5650890.1"/>
    <property type="molecule type" value="Genomic_DNA"/>
</dbReference>
<protein>
    <submittedName>
        <fullName evidence="1">Uncharacterized protein</fullName>
    </submittedName>
</protein>
<proteinExistence type="predicted"/>
<dbReference type="Gene3D" id="3.80.10.10">
    <property type="entry name" value="Ribonuclease Inhibitor"/>
    <property type="match status" value="1"/>
</dbReference>
<dbReference type="InterPro" id="IPR032675">
    <property type="entry name" value="LRR_dom_sf"/>
</dbReference>
<evidence type="ECO:0000313" key="1">
    <source>
        <dbReference type="EMBL" id="KAG5650890.1"/>
    </source>
</evidence>
<reference evidence="1" key="1">
    <citation type="submission" date="2021-02" db="EMBL/GenBank/DDBJ databases">
        <authorList>
            <person name="Nieuwenhuis M."/>
            <person name="Van De Peppel L.J.J."/>
        </authorList>
    </citation>
    <scope>NUCLEOTIDE SEQUENCE</scope>
    <source>
        <strain evidence="1">D49</strain>
    </source>
</reference>
<name>A0A9P7GP71_9AGAR</name>
<organism evidence="1 2">
    <name type="scientific">Sphagnurus paluster</name>
    <dbReference type="NCBI Taxonomy" id="117069"/>
    <lineage>
        <taxon>Eukaryota</taxon>
        <taxon>Fungi</taxon>
        <taxon>Dikarya</taxon>
        <taxon>Basidiomycota</taxon>
        <taxon>Agaricomycotina</taxon>
        <taxon>Agaricomycetes</taxon>
        <taxon>Agaricomycetidae</taxon>
        <taxon>Agaricales</taxon>
        <taxon>Tricholomatineae</taxon>
        <taxon>Lyophyllaceae</taxon>
        <taxon>Sphagnurus</taxon>
    </lineage>
</organism>
<reference evidence="1" key="2">
    <citation type="submission" date="2021-10" db="EMBL/GenBank/DDBJ databases">
        <title>Phylogenomics reveals ancestral predisposition of the termite-cultivated fungus Termitomyces towards a domesticated lifestyle.</title>
        <authorList>
            <person name="Auxier B."/>
            <person name="Grum-Grzhimaylo A."/>
            <person name="Cardenas M.E."/>
            <person name="Lodge J.D."/>
            <person name="Laessoe T."/>
            <person name="Pedersen O."/>
            <person name="Smith M.E."/>
            <person name="Kuyper T.W."/>
            <person name="Franco-Molano E.A."/>
            <person name="Baroni T.J."/>
            <person name="Aanen D.K."/>
        </authorList>
    </citation>
    <scope>NUCLEOTIDE SEQUENCE</scope>
    <source>
        <strain evidence="1">D49</strain>
    </source>
</reference>
<accession>A0A9P7GP71</accession>
<gene>
    <name evidence="1" type="ORF">H0H81_010651</name>
</gene>
<keyword evidence="2" id="KW-1185">Reference proteome</keyword>
<dbReference type="SUPFAM" id="SSF52047">
    <property type="entry name" value="RNI-like"/>
    <property type="match status" value="1"/>
</dbReference>
<comment type="caution">
    <text evidence="1">The sequence shown here is derived from an EMBL/GenBank/DDBJ whole genome shotgun (WGS) entry which is preliminary data.</text>
</comment>
<dbReference type="AlphaFoldDB" id="A0A9P7GP71"/>
<dbReference type="Proteomes" id="UP000717328">
    <property type="component" value="Unassembled WGS sequence"/>
</dbReference>
<evidence type="ECO:0000313" key="2">
    <source>
        <dbReference type="Proteomes" id="UP000717328"/>
    </source>
</evidence>
<sequence length="609" mass="67758">MFVFNFTQSISSYATKQSQLTKAPGDLLIEVASALDSRADLLSFSLTSSHIYSNIASVLYETVTLNDLEQCLCTLKMLQRRPDIARHVRELHIKLQSGTESGHAVSKLASEAVRDAAATQCLDALTKFIWDGDEKPIEEDMWFALRMGCPQLRYIGTSLGRQLPSHNSHLFDFVDLHGFSITLKPGFYDIHMDMFLDGNASSRELWDMLIHRCPNLEELTIEGASPLPTDIHALVEGRWPKLRKLSLGDVSIDWIPGILEQGEKRPFVKFLEAHPLLEDLNLSRYTIQPAHLATLDPGSMQLKSFSGTLQQLQALPYLQPHLQSVTFRDPMQTREISAQAVASLLQGLSCLTQLKISFNLQSMYDSGNILRSLVMSCPHLRHLELTCGNKPSFQLDAFSKTVRGFPKLRTLHLTVVKYPGDETLSSGAARIAKANPRLTKFSLTFIPPTYPFSLPFSVPFLPIPFPARATGSFELTCDRHGLPLTLLGFEHFRFVWPWGLGVTKSTRRLVCDLRPLSAPGRRRKTGWHAVLGLMLERSPAGEEMRMIVFCGLLVSLAVWGFAANRSGSAAVREALQGTKETSGPGVLQEGVRYSRTGVVKAPLRMLASS</sequence>